<comment type="cofactor">
    <cofactor evidence="12 15">
        <name>Ca(2+)</name>
        <dbReference type="ChEBI" id="CHEBI:29108"/>
    </cofactor>
    <text evidence="12 15">Binds 2 calcium ions per subunit.</text>
</comment>
<comment type="catalytic activity">
    <reaction evidence="1 15">
        <text>2 a phenolic donor + H2O2 = 2 a phenolic radical donor + 2 H2O</text>
        <dbReference type="Rhea" id="RHEA:56136"/>
        <dbReference type="ChEBI" id="CHEBI:15377"/>
        <dbReference type="ChEBI" id="CHEBI:16240"/>
        <dbReference type="ChEBI" id="CHEBI:139520"/>
        <dbReference type="ChEBI" id="CHEBI:139521"/>
        <dbReference type="EC" id="1.11.1.7"/>
    </reaction>
</comment>
<evidence type="ECO:0000256" key="2">
    <source>
        <dbReference type="ARBA" id="ARBA00012313"/>
    </source>
</evidence>
<name>A0A1Q3BSE4_CEPFO</name>
<feature type="binding site" evidence="12">
    <location>
        <position position="42"/>
    </location>
    <ligand>
        <name>Ca(2+)</name>
        <dbReference type="ChEBI" id="CHEBI:29108"/>
        <label>1</label>
    </ligand>
</feature>
<evidence type="ECO:0000256" key="9">
    <source>
        <dbReference type="ARBA" id="ARBA00023157"/>
    </source>
</evidence>
<dbReference type="PRINTS" id="PR00458">
    <property type="entry name" value="PEROXIDASE"/>
</dbReference>
<feature type="non-terminal residue" evidence="17">
    <location>
        <position position="1"/>
    </location>
</feature>
<dbReference type="InterPro" id="IPR010255">
    <property type="entry name" value="Haem_peroxidase_sf"/>
</dbReference>
<sequence>YSCPQLEDIVSAGLKAIFLNDPTSPAALLRLMFHDCQVQGCDGSILVDLVNRKVPMEMASAKNFGIRKRESISIIKSMVEEVCPQQVSCADILILAAREAVVVSGGPFIKVPLGRRDSTITPSNELADAMIPSASIGVDGMLHIFASKGMSIEESVAIMGAHTLGITHCSNIVGRLYSQNGGHEPKEMEPGFAAILKLACPLESLISNFSFVLNDPTSFAFDNMYYRNAIEGHGILRIDSELALDPRTASIVKHYATYPVDFFQVFSSAFVKLSLSGVLIGNQGVIREKCNAIN</sequence>
<dbReference type="GO" id="GO:0046872">
    <property type="term" value="F:metal ion binding"/>
    <property type="evidence" value="ECO:0007669"/>
    <property type="project" value="UniProtKB-UniRule"/>
</dbReference>
<keyword evidence="7 15" id="KW-0560">Oxidoreductase</keyword>
<dbReference type="Proteomes" id="UP000187406">
    <property type="component" value="Unassembled WGS sequence"/>
</dbReference>
<reference evidence="18" key="1">
    <citation type="submission" date="2016-04" db="EMBL/GenBank/DDBJ databases">
        <title>Cephalotus genome sequencing.</title>
        <authorList>
            <person name="Fukushima K."/>
            <person name="Hasebe M."/>
            <person name="Fang X."/>
        </authorList>
    </citation>
    <scope>NUCLEOTIDE SEQUENCE [LARGE SCALE GENOMIC DNA]</scope>
    <source>
        <strain evidence="18">cv. St1</strain>
    </source>
</reference>
<feature type="binding site" evidence="12">
    <location>
        <position position="35"/>
    </location>
    <ligand>
        <name>Ca(2+)</name>
        <dbReference type="ChEBI" id="CHEBI:29108"/>
        <label>1</label>
    </ligand>
</feature>
<feature type="disulfide bond" evidence="14">
    <location>
        <begin position="169"/>
        <end position="200"/>
    </location>
</feature>
<evidence type="ECO:0000313" key="18">
    <source>
        <dbReference type="Proteomes" id="UP000187406"/>
    </source>
</evidence>
<comment type="similarity">
    <text evidence="15">Belongs to the peroxidase family. Classical plant (class III) peroxidase subfamily.</text>
</comment>
<accession>A0A1Q3BSE4</accession>
<dbReference type="Gene3D" id="1.10.520.10">
    <property type="match status" value="1"/>
</dbReference>
<evidence type="ECO:0000256" key="5">
    <source>
        <dbReference type="ARBA" id="ARBA00022723"/>
    </source>
</evidence>
<dbReference type="SUPFAM" id="SSF48113">
    <property type="entry name" value="Heme-dependent peroxidases"/>
    <property type="match status" value="1"/>
</dbReference>
<evidence type="ECO:0000256" key="10">
    <source>
        <dbReference type="PIRSR" id="PIRSR600823-1"/>
    </source>
</evidence>
<comment type="cofactor">
    <cofactor evidence="12 15">
        <name>heme b</name>
        <dbReference type="ChEBI" id="CHEBI:60344"/>
    </cofactor>
    <text evidence="12 15">Binds 1 heme b (iron(II)-protoporphyrin IX) group per subunit.</text>
</comment>
<dbReference type="InterPro" id="IPR002016">
    <property type="entry name" value="Haem_peroxidase"/>
</dbReference>
<dbReference type="OrthoDB" id="2113341at2759"/>
<gene>
    <name evidence="17" type="ORF">CFOL_v3_14342</name>
</gene>
<comment type="subcellular location">
    <subcellularLocation>
        <location evidence="15">Secreted</location>
    </subcellularLocation>
</comment>
<dbReference type="PANTHER" id="PTHR31517:SF81">
    <property type="entry name" value="PEROXIDASE"/>
    <property type="match status" value="1"/>
</dbReference>
<evidence type="ECO:0000259" key="16">
    <source>
        <dbReference type="PROSITE" id="PS50873"/>
    </source>
</evidence>
<dbReference type="EC" id="1.11.1.7" evidence="2 15"/>
<feature type="disulfide bond" evidence="14">
    <location>
        <begin position="89"/>
        <end position="290"/>
    </location>
</feature>
<dbReference type="Pfam" id="PF00141">
    <property type="entry name" value="peroxidase"/>
    <property type="match status" value="1"/>
</dbReference>
<dbReference type="FunFam" id="1.10.420.10:FF:000007">
    <property type="entry name" value="Peroxidase"/>
    <property type="match status" value="1"/>
</dbReference>
<evidence type="ECO:0000256" key="7">
    <source>
        <dbReference type="ARBA" id="ARBA00023002"/>
    </source>
</evidence>
<dbReference type="PROSITE" id="PS50873">
    <property type="entry name" value="PEROXIDASE_4"/>
    <property type="match status" value="1"/>
</dbReference>
<feature type="binding site" evidence="12">
    <location>
        <position position="44"/>
    </location>
    <ligand>
        <name>Ca(2+)</name>
        <dbReference type="ChEBI" id="CHEBI:29108"/>
        <label>1</label>
    </ligand>
</feature>
<feature type="binding site" evidence="11">
    <location>
        <position position="132"/>
    </location>
    <ligand>
        <name>substrate</name>
    </ligand>
</feature>
<protein>
    <recommendedName>
        <fullName evidence="2 15">Peroxidase</fullName>
        <ecNumber evidence="2 15">1.11.1.7</ecNumber>
    </recommendedName>
</protein>
<evidence type="ECO:0000256" key="13">
    <source>
        <dbReference type="PIRSR" id="PIRSR600823-4"/>
    </source>
</evidence>
<dbReference type="PRINTS" id="PR00461">
    <property type="entry name" value="PLPEROXIDASE"/>
</dbReference>
<evidence type="ECO:0000256" key="4">
    <source>
        <dbReference type="ARBA" id="ARBA00022617"/>
    </source>
</evidence>
<feature type="disulfide bond" evidence="14">
    <location>
        <begin position="36"/>
        <end position="41"/>
    </location>
</feature>
<comment type="caution">
    <text evidence="17">The sequence shown here is derived from an EMBL/GenBank/DDBJ whole genome shotgun (WGS) entry which is preliminary data.</text>
</comment>
<keyword evidence="18" id="KW-1185">Reference proteome</keyword>
<dbReference type="InterPro" id="IPR033905">
    <property type="entry name" value="Secretory_peroxidase"/>
</dbReference>
<feature type="binding site" description="axial binding residue" evidence="12">
    <location>
        <position position="162"/>
    </location>
    <ligand>
        <name>heme b</name>
        <dbReference type="ChEBI" id="CHEBI:60344"/>
    </ligand>
    <ligandPart>
        <name>Fe</name>
        <dbReference type="ChEBI" id="CHEBI:18248"/>
    </ligandPart>
</feature>
<feature type="binding site" evidence="12">
    <location>
        <position position="40"/>
    </location>
    <ligand>
        <name>Ca(2+)</name>
        <dbReference type="ChEBI" id="CHEBI:29108"/>
        <label>1</label>
    </ligand>
</feature>
<evidence type="ECO:0000256" key="11">
    <source>
        <dbReference type="PIRSR" id="PIRSR600823-2"/>
    </source>
</evidence>
<proteinExistence type="inferred from homology"/>
<keyword evidence="4 15" id="KW-0349">Heme</keyword>
<evidence type="ECO:0000256" key="6">
    <source>
        <dbReference type="ARBA" id="ARBA00022729"/>
    </source>
</evidence>
<feature type="site" description="Transition state stabilizer" evidence="13">
    <location>
        <position position="30"/>
    </location>
</feature>
<keyword evidence="15" id="KW-0964">Secreted</keyword>
<evidence type="ECO:0000256" key="3">
    <source>
        <dbReference type="ARBA" id="ARBA00022559"/>
    </source>
</evidence>
<evidence type="ECO:0000256" key="1">
    <source>
        <dbReference type="ARBA" id="ARBA00000189"/>
    </source>
</evidence>
<dbReference type="PANTHER" id="PTHR31517">
    <property type="match status" value="1"/>
</dbReference>
<dbReference type="EMBL" id="BDDD01000845">
    <property type="protein sequence ID" value="GAV70844.1"/>
    <property type="molecule type" value="Genomic_DNA"/>
</dbReference>
<keyword evidence="8 12" id="KW-0408">Iron</keyword>
<dbReference type="GO" id="GO:0140825">
    <property type="term" value="F:lactoperoxidase activity"/>
    <property type="evidence" value="ECO:0007669"/>
    <property type="project" value="UniProtKB-EC"/>
</dbReference>
<feature type="binding site" evidence="12">
    <location>
        <position position="38"/>
    </location>
    <ligand>
        <name>Ca(2+)</name>
        <dbReference type="ChEBI" id="CHEBI:29108"/>
        <label>1</label>
    </ligand>
</feature>
<dbReference type="GO" id="GO:0005576">
    <property type="term" value="C:extracellular region"/>
    <property type="evidence" value="ECO:0007669"/>
    <property type="project" value="UniProtKB-SubCell"/>
</dbReference>
<feature type="disulfide bond" evidence="14">
    <location>
        <begin position="3"/>
        <end position="83"/>
    </location>
</feature>
<feature type="binding site" evidence="12">
    <location>
        <position position="57"/>
    </location>
    <ligand>
        <name>Ca(2+)</name>
        <dbReference type="ChEBI" id="CHEBI:29108"/>
        <label>1</label>
    </ligand>
</feature>
<dbReference type="GO" id="GO:0042744">
    <property type="term" value="P:hydrogen peroxide catabolic process"/>
    <property type="evidence" value="ECO:0007669"/>
    <property type="project" value="UniProtKB-KW"/>
</dbReference>
<organism evidence="17 18">
    <name type="scientific">Cephalotus follicularis</name>
    <name type="common">Albany pitcher plant</name>
    <dbReference type="NCBI Taxonomy" id="3775"/>
    <lineage>
        <taxon>Eukaryota</taxon>
        <taxon>Viridiplantae</taxon>
        <taxon>Streptophyta</taxon>
        <taxon>Embryophyta</taxon>
        <taxon>Tracheophyta</taxon>
        <taxon>Spermatophyta</taxon>
        <taxon>Magnoliopsida</taxon>
        <taxon>eudicotyledons</taxon>
        <taxon>Gunneridae</taxon>
        <taxon>Pentapetalae</taxon>
        <taxon>rosids</taxon>
        <taxon>fabids</taxon>
        <taxon>Oxalidales</taxon>
        <taxon>Cephalotaceae</taxon>
        <taxon>Cephalotus</taxon>
    </lineage>
</organism>
<dbReference type="AlphaFoldDB" id="A0A1Q3BSE4"/>
<dbReference type="GO" id="GO:0020037">
    <property type="term" value="F:heme binding"/>
    <property type="evidence" value="ECO:0007669"/>
    <property type="project" value="UniProtKB-UniRule"/>
</dbReference>
<feature type="active site" description="Proton acceptor" evidence="10">
    <location>
        <position position="34"/>
    </location>
</feature>
<keyword evidence="9 14" id="KW-1015">Disulfide bond</keyword>
<evidence type="ECO:0000256" key="15">
    <source>
        <dbReference type="RuleBase" id="RU362060"/>
    </source>
</evidence>
<dbReference type="Gene3D" id="1.10.420.10">
    <property type="entry name" value="Peroxidase, domain 2"/>
    <property type="match status" value="1"/>
</dbReference>
<evidence type="ECO:0000313" key="17">
    <source>
        <dbReference type="EMBL" id="GAV70844.1"/>
    </source>
</evidence>
<evidence type="ECO:0000256" key="12">
    <source>
        <dbReference type="PIRSR" id="PIRSR600823-3"/>
    </source>
</evidence>
<keyword evidence="6" id="KW-0732">Signal</keyword>
<evidence type="ECO:0000256" key="14">
    <source>
        <dbReference type="PIRSR" id="PIRSR600823-5"/>
    </source>
</evidence>
<dbReference type="InterPro" id="IPR000823">
    <property type="entry name" value="Peroxidase_pln"/>
</dbReference>
<dbReference type="GO" id="GO:0006979">
    <property type="term" value="P:response to oxidative stress"/>
    <property type="evidence" value="ECO:0007669"/>
    <property type="project" value="UniProtKB-UniRule"/>
</dbReference>
<feature type="binding site" evidence="12">
    <location>
        <position position="163"/>
    </location>
    <ligand>
        <name>Ca(2+)</name>
        <dbReference type="ChEBI" id="CHEBI:29108"/>
        <label>2</label>
    </ligand>
</feature>
<keyword evidence="12 15" id="KW-0106">Calcium</keyword>
<feature type="binding site" evidence="12">
    <location>
        <position position="217"/>
    </location>
    <ligand>
        <name>Ca(2+)</name>
        <dbReference type="ChEBI" id="CHEBI:29108"/>
        <label>2</label>
    </ligand>
</feature>
<dbReference type="CDD" id="cd00693">
    <property type="entry name" value="secretory_peroxidase"/>
    <property type="match status" value="1"/>
</dbReference>
<comment type="function">
    <text evidence="15">Removal of H(2)O(2), oxidation of toxic reductants, biosynthesis and degradation of lignin, suberization, auxin catabolism, response to environmental stresses such as wounding, pathogen attack and oxidative stress.</text>
</comment>
<keyword evidence="3 15" id="KW-0575">Peroxidase</keyword>
<keyword evidence="5 12" id="KW-0479">Metal-binding</keyword>
<evidence type="ECO:0000256" key="8">
    <source>
        <dbReference type="ARBA" id="ARBA00023004"/>
    </source>
</evidence>
<dbReference type="InParanoid" id="A0A1Q3BSE4"/>
<feature type="binding site" evidence="12">
    <location>
        <position position="222"/>
    </location>
    <ligand>
        <name>Ca(2+)</name>
        <dbReference type="ChEBI" id="CHEBI:29108"/>
        <label>2</label>
    </ligand>
</feature>
<feature type="domain" description="Plant heme peroxidase family profile" evidence="16">
    <location>
        <begin position="1"/>
        <end position="294"/>
    </location>
</feature>
<dbReference type="FunCoup" id="A0A1Q3BSE4">
    <property type="interactions" value="80"/>
</dbReference>
<keyword evidence="15" id="KW-0376">Hydrogen peroxide</keyword>